<dbReference type="PANTHER" id="PTHR11475:SF4">
    <property type="entry name" value="CHORION PEROXIDASE"/>
    <property type="match status" value="1"/>
</dbReference>
<comment type="caution">
    <text evidence="4">The sequence shown here is derived from an EMBL/GenBank/DDBJ whole genome shotgun (WGS) entry which is preliminary data.</text>
</comment>
<evidence type="ECO:0000256" key="1">
    <source>
        <dbReference type="ARBA" id="ARBA00004613"/>
    </source>
</evidence>
<dbReference type="PANTHER" id="PTHR11475">
    <property type="entry name" value="OXIDASE/PEROXIDASE"/>
    <property type="match status" value="1"/>
</dbReference>
<evidence type="ECO:0000256" key="2">
    <source>
        <dbReference type="ARBA" id="ARBA00022525"/>
    </source>
</evidence>
<reference evidence="4 5" key="1">
    <citation type="journal article" date="2020" name="Proc. Natl. Acad. Sci. U.S.A.">
        <title>Ecological drivers of bacterial community assembly in synthetic phycospheres.</title>
        <authorList>
            <person name="Fu H."/>
            <person name="Uchimiya M."/>
            <person name="Gore J."/>
            <person name="Moran M.A."/>
        </authorList>
    </citation>
    <scope>NUCLEOTIDE SEQUENCE [LARGE SCALE GENOMIC DNA]</scope>
    <source>
        <strain evidence="4">HF-Din03</strain>
    </source>
</reference>
<dbReference type="PROSITE" id="PS50292">
    <property type="entry name" value="PEROXIDASE_3"/>
    <property type="match status" value="1"/>
</dbReference>
<dbReference type="Proteomes" id="UP000565723">
    <property type="component" value="Unassembled WGS sequence"/>
</dbReference>
<organism evidence="4 5">
    <name type="scientific">Ruegeria pomeroyi</name>
    <dbReference type="NCBI Taxonomy" id="89184"/>
    <lineage>
        <taxon>Bacteria</taxon>
        <taxon>Pseudomonadati</taxon>
        <taxon>Pseudomonadota</taxon>
        <taxon>Alphaproteobacteria</taxon>
        <taxon>Rhodobacterales</taxon>
        <taxon>Roseobacteraceae</taxon>
        <taxon>Ruegeria</taxon>
    </lineage>
</organism>
<dbReference type="GO" id="GO:0020037">
    <property type="term" value="F:heme binding"/>
    <property type="evidence" value="ECO:0007669"/>
    <property type="project" value="InterPro"/>
</dbReference>
<dbReference type="Gene3D" id="1.10.640.10">
    <property type="entry name" value="Haem peroxidase domain superfamily, animal type"/>
    <property type="match status" value="1"/>
</dbReference>
<dbReference type="InterPro" id="IPR037120">
    <property type="entry name" value="Haem_peroxidase_sf_animal"/>
</dbReference>
<keyword evidence="2" id="KW-0964">Secreted</keyword>
<dbReference type="InterPro" id="IPR019791">
    <property type="entry name" value="Haem_peroxidase_animal"/>
</dbReference>
<dbReference type="GO" id="GO:0005576">
    <property type="term" value="C:extracellular region"/>
    <property type="evidence" value="ECO:0007669"/>
    <property type="project" value="UniProtKB-SubCell"/>
</dbReference>
<sequence>MVIPNSPHDTAEFLQPLREVASLRGVTCPTEESFDMYCQPDHGGPAGPYGNIYRSTMSACRSFDYFFPDAPVQVADPARVKALDALGLAMVKRDPVAGANSALAPVLTYFGQFIDHDITAGTDRDGANEMIDAPDLAPRSREAVRTEKQNMRSGRLDLDSLYGGLPDGVPQNPADKAFLDKLVSAMRSKTFRGQMRIDVYSEDTPDSAVPFPTTDRAGDLLRLGALERDKLVTEDEILGLSDGMRKMFTRKDGKTLNPTRAIIGDARNDENLIIAQFHLVFLRLHNRLVQNRPGHVKASKAFDWARDRTRWIYQWLVVNEYLRKICQEDILDDILAAGPGLYQNFLANSGCTDGKLPLPIEFSAAAFRFGHSMVRDAYDWNTFFGTKTTHDPTLPEAGSQLLFAFTGGGEMNGFPVDRLPGNWGADWQRLIFAGAGATPTEFARKIDTHLALELGALPGGTAGTIMAHLARRNLRRGHMLNLPSAQDCAGELGLVPLGTAELGEGEIAQVLSQGGLSEATPLWYYVLREAEVRNSGEALGPLGTNLVAQTLLGLVQSDPGSYWHQTGTGGARWTPADLVADGLPDLSSIEAVMRFGGHLR</sequence>
<name>A0A850LL83_9RHOB</name>
<gene>
    <name evidence="4" type="ORF">HW564_17995</name>
</gene>
<evidence type="ECO:0000313" key="5">
    <source>
        <dbReference type="Proteomes" id="UP000565723"/>
    </source>
</evidence>
<evidence type="ECO:0000313" key="4">
    <source>
        <dbReference type="EMBL" id="NVK98824.1"/>
    </source>
</evidence>
<dbReference type="EMBL" id="JABXIY010000050">
    <property type="protein sequence ID" value="NVK98824.1"/>
    <property type="molecule type" value="Genomic_DNA"/>
</dbReference>
<dbReference type="InterPro" id="IPR010255">
    <property type="entry name" value="Haem_peroxidase_sf"/>
</dbReference>
<dbReference type="AlphaFoldDB" id="A0A850LL83"/>
<keyword evidence="3" id="KW-0325">Glycoprotein</keyword>
<evidence type="ECO:0000256" key="3">
    <source>
        <dbReference type="ARBA" id="ARBA00023180"/>
    </source>
</evidence>
<dbReference type="GO" id="GO:0004601">
    <property type="term" value="F:peroxidase activity"/>
    <property type="evidence" value="ECO:0007669"/>
    <property type="project" value="UniProtKB-KW"/>
</dbReference>
<keyword evidence="4" id="KW-0560">Oxidoreductase</keyword>
<comment type="subcellular location">
    <subcellularLocation>
        <location evidence="1">Secreted</location>
    </subcellularLocation>
</comment>
<dbReference type="RefSeq" id="WP_144083953.1">
    <property type="nucleotide sequence ID" value="NZ_JABXIY010000050.1"/>
</dbReference>
<proteinExistence type="predicted"/>
<dbReference type="SUPFAM" id="SSF48113">
    <property type="entry name" value="Heme-dependent peroxidases"/>
    <property type="match status" value="1"/>
</dbReference>
<dbReference type="GO" id="GO:0006979">
    <property type="term" value="P:response to oxidative stress"/>
    <property type="evidence" value="ECO:0007669"/>
    <property type="project" value="InterPro"/>
</dbReference>
<accession>A0A850LL83</accession>
<keyword evidence="4" id="KW-0575">Peroxidase</keyword>
<protein>
    <submittedName>
        <fullName evidence="4">Peroxidase</fullName>
    </submittedName>
</protein>
<dbReference type="CDD" id="cd09819">
    <property type="entry name" value="An_peroxidase_bacterial_1"/>
    <property type="match status" value="1"/>
</dbReference>
<dbReference type="Pfam" id="PF03098">
    <property type="entry name" value="An_peroxidase"/>
    <property type="match status" value="1"/>
</dbReference>